<protein>
    <recommendedName>
        <fullName evidence="2">HTH HARE-type domain-containing protein</fullName>
    </recommendedName>
</protein>
<dbReference type="SUPFAM" id="SSF88659">
    <property type="entry name" value="Sigma3 and sigma4 domains of RNA polymerase sigma factors"/>
    <property type="match status" value="1"/>
</dbReference>
<feature type="domain" description="HTH HARE-type" evidence="2">
    <location>
        <begin position="246"/>
        <end position="310"/>
    </location>
</feature>
<dbReference type="Pfam" id="PF04545">
    <property type="entry name" value="Sigma70_r4"/>
    <property type="match status" value="1"/>
</dbReference>
<dbReference type="AlphaFoldDB" id="A0A554JAM8"/>
<dbReference type="InterPro" id="IPR013324">
    <property type="entry name" value="RNA_pol_sigma_r3/r4-like"/>
</dbReference>
<sequence>MTDSIEQEKKAISGILDKIIDSKQTVSLQNFEPGLVAGKILSLLKERDRQILAKRFGLLGFPARTLEAIGKEHNLTRERVRQIEKDSIKFLRSKLDQEQLAESVKVLAHIIHDSGRIIKELELIKLLSFESTEEEKRSVLFLLHIAEELLEVKESELYHAAWASVTYNHEFFESIIKTAREILKAEGKPITELTLIEKLQQSEFYKNNQQDLNEKVLKTYIEISKEIAKNPFGEYGLKEWREIKPKDVGDKAYIVLKHHAKPSHYSEITDMINKHGFDKRTANKESVHNELIKDGRFVLVGRGIYALTRNKYELVARAK</sequence>
<organism evidence="3 4">
    <name type="scientific">Candidatus Doudnabacteria bacterium Gr01-1014_77</name>
    <dbReference type="NCBI Taxonomy" id="2017133"/>
    <lineage>
        <taxon>Bacteria</taxon>
        <taxon>Candidatus Doudnaibacteriota</taxon>
    </lineage>
</organism>
<dbReference type="GO" id="GO:0006352">
    <property type="term" value="P:DNA-templated transcription initiation"/>
    <property type="evidence" value="ECO:0007669"/>
    <property type="project" value="InterPro"/>
</dbReference>
<dbReference type="PRINTS" id="PR00046">
    <property type="entry name" value="SIGMA70FCT"/>
</dbReference>
<evidence type="ECO:0000313" key="3">
    <source>
        <dbReference type="EMBL" id="TSC65384.1"/>
    </source>
</evidence>
<dbReference type="InterPro" id="IPR007759">
    <property type="entry name" value="Asxl_HARE-HTH"/>
</dbReference>
<dbReference type="InterPro" id="IPR000943">
    <property type="entry name" value="RNA_pol_sigma70"/>
</dbReference>
<dbReference type="PANTHER" id="PTHR30603">
    <property type="entry name" value="RNA POLYMERASE SIGMA FACTOR RPO"/>
    <property type="match status" value="1"/>
</dbReference>
<dbReference type="Gene3D" id="1.10.10.1250">
    <property type="entry name" value="RNA polymerase, subunit delta, N-terminal domain"/>
    <property type="match status" value="1"/>
</dbReference>
<dbReference type="InterPro" id="IPR038087">
    <property type="entry name" value="RNAP_delta_N_dom_sf"/>
</dbReference>
<evidence type="ECO:0000256" key="1">
    <source>
        <dbReference type="ARBA" id="ARBA00023163"/>
    </source>
</evidence>
<dbReference type="EMBL" id="VMFF01000048">
    <property type="protein sequence ID" value="TSC65384.1"/>
    <property type="molecule type" value="Genomic_DNA"/>
</dbReference>
<dbReference type="InterPro" id="IPR036388">
    <property type="entry name" value="WH-like_DNA-bd_sf"/>
</dbReference>
<dbReference type="InterPro" id="IPR007630">
    <property type="entry name" value="RNA_pol_sigma70_r4"/>
</dbReference>
<evidence type="ECO:0000259" key="2">
    <source>
        <dbReference type="PROSITE" id="PS51913"/>
    </source>
</evidence>
<accession>A0A554JAM8</accession>
<dbReference type="Gene3D" id="1.10.10.10">
    <property type="entry name" value="Winged helix-like DNA-binding domain superfamily/Winged helix DNA-binding domain"/>
    <property type="match status" value="1"/>
</dbReference>
<name>A0A554JAM8_9BACT</name>
<dbReference type="PROSITE" id="PS51913">
    <property type="entry name" value="HTH_HARE"/>
    <property type="match status" value="1"/>
</dbReference>
<proteinExistence type="predicted"/>
<dbReference type="Proteomes" id="UP000319613">
    <property type="component" value="Unassembled WGS sequence"/>
</dbReference>
<reference evidence="3 4" key="1">
    <citation type="submission" date="2017-07" db="EMBL/GenBank/DDBJ databases">
        <title>Mechanisms for carbon and nitrogen cycling indicate functional differentiation within the Candidate Phyla Radiation.</title>
        <authorList>
            <person name="Danczak R.E."/>
            <person name="Johnston M.D."/>
            <person name="Kenah C."/>
            <person name="Slattery M."/>
            <person name="Wrighton K.C."/>
            <person name="Wilkins M.J."/>
        </authorList>
    </citation>
    <scope>NUCLEOTIDE SEQUENCE [LARGE SCALE GENOMIC DNA]</scope>
    <source>
        <strain evidence="3">Gr01-1014_77</strain>
    </source>
</reference>
<dbReference type="PANTHER" id="PTHR30603:SF67">
    <property type="entry name" value="RNA POLYMERASE SIGMA FACTOR RPOS"/>
    <property type="match status" value="1"/>
</dbReference>
<dbReference type="GO" id="GO:0003700">
    <property type="term" value="F:DNA-binding transcription factor activity"/>
    <property type="evidence" value="ECO:0007669"/>
    <property type="project" value="InterPro"/>
</dbReference>
<keyword evidence="1" id="KW-0804">Transcription</keyword>
<evidence type="ECO:0000313" key="4">
    <source>
        <dbReference type="Proteomes" id="UP000319613"/>
    </source>
</evidence>
<dbReference type="InterPro" id="IPR050239">
    <property type="entry name" value="Sigma-70_RNA_pol_init_factors"/>
</dbReference>
<comment type="caution">
    <text evidence="3">The sequence shown here is derived from an EMBL/GenBank/DDBJ whole genome shotgun (WGS) entry which is preliminary data.</text>
</comment>
<gene>
    <name evidence="3" type="ORF">G01um101477_500</name>
</gene>